<dbReference type="EMBL" id="JARYMX010000050">
    <property type="protein sequence ID" value="KAJ9536177.1"/>
    <property type="molecule type" value="Genomic_DNA"/>
</dbReference>
<sequence>MNEETKVANEPVVDAVSNEAEPELQKAETEMEINETEMEIYEDDLTIAELLVKMPEVIKPTKGVVINEPEVTKKVDIPVDPKEKGKEKVVEEAESETDDEAVEAKRKVMEYEASEALAKKLSLEDQERVNKEIEERKKKQAQQDKAGKAAAKKLQDRFNKEVEKQKIKKKIVKPLTRTEERRRMVRCLVGILGRPHQYFSRWSFEKVKQHYEKARKENDGDADSKVLEEKVKEEVHVQRRSKKKHDVVTTAEGTTTATETVTTADVTEKKKVDKEPTQIEKETSKLAIQISQAKKKRKKSIAHKGTTKKRRIFTEASKVID</sequence>
<proteinExistence type="predicted"/>
<feature type="region of interest" description="Disordered" evidence="1">
    <location>
        <begin position="130"/>
        <end position="161"/>
    </location>
</feature>
<feature type="compositionally biased region" description="Basic residues" evidence="1">
    <location>
        <begin position="293"/>
        <end position="311"/>
    </location>
</feature>
<feature type="compositionally biased region" description="Acidic residues" evidence="1">
    <location>
        <begin position="92"/>
        <end position="101"/>
    </location>
</feature>
<accession>A0AA38VVB3</accession>
<keyword evidence="3" id="KW-1185">Reference proteome</keyword>
<feature type="region of interest" description="Disordered" evidence="1">
    <location>
        <begin position="1"/>
        <end position="29"/>
    </location>
</feature>
<dbReference type="Proteomes" id="UP001172457">
    <property type="component" value="Unassembled WGS sequence"/>
</dbReference>
<organism evidence="2 3">
    <name type="scientific">Centaurea solstitialis</name>
    <name type="common">yellow star-thistle</name>
    <dbReference type="NCBI Taxonomy" id="347529"/>
    <lineage>
        <taxon>Eukaryota</taxon>
        <taxon>Viridiplantae</taxon>
        <taxon>Streptophyta</taxon>
        <taxon>Embryophyta</taxon>
        <taxon>Tracheophyta</taxon>
        <taxon>Spermatophyta</taxon>
        <taxon>Magnoliopsida</taxon>
        <taxon>eudicotyledons</taxon>
        <taxon>Gunneridae</taxon>
        <taxon>Pentapetalae</taxon>
        <taxon>asterids</taxon>
        <taxon>campanulids</taxon>
        <taxon>Asterales</taxon>
        <taxon>Asteraceae</taxon>
        <taxon>Carduoideae</taxon>
        <taxon>Cardueae</taxon>
        <taxon>Centaureinae</taxon>
        <taxon>Centaurea</taxon>
    </lineage>
</organism>
<protein>
    <submittedName>
        <fullName evidence="2">Uncharacterized protein</fullName>
    </submittedName>
</protein>
<feature type="region of interest" description="Disordered" evidence="1">
    <location>
        <begin position="215"/>
        <end position="260"/>
    </location>
</feature>
<feature type="compositionally biased region" description="Basic and acidic residues" evidence="1">
    <location>
        <begin position="215"/>
        <end position="237"/>
    </location>
</feature>
<feature type="region of interest" description="Disordered" evidence="1">
    <location>
        <begin position="290"/>
        <end position="321"/>
    </location>
</feature>
<feature type="compositionally biased region" description="Low complexity" evidence="1">
    <location>
        <begin position="248"/>
        <end position="260"/>
    </location>
</feature>
<dbReference type="AlphaFoldDB" id="A0AA38VVB3"/>
<feature type="compositionally biased region" description="Basic and acidic residues" evidence="1">
    <location>
        <begin position="82"/>
        <end position="91"/>
    </location>
</feature>
<evidence type="ECO:0000256" key="1">
    <source>
        <dbReference type="SAM" id="MobiDB-lite"/>
    </source>
</evidence>
<evidence type="ECO:0000313" key="2">
    <source>
        <dbReference type="EMBL" id="KAJ9536177.1"/>
    </source>
</evidence>
<name>A0AA38VVB3_9ASTR</name>
<feature type="region of interest" description="Disordered" evidence="1">
    <location>
        <begin position="82"/>
        <end position="103"/>
    </location>
</feature>
<gene>
    <name evidence="2" type="ORF">OSB04_un000657</name>
</gene>
<reference evidence="2" key="1">
    <citation type="submission" date="2023-03" db="EMBL/GenBank/DDBJ databases">
        <title>Chromosome-scale reference genome and RAD-based genetic map of yellow starthistle (Centaurea solstitialis) reveal putative structural variation and QTLs associated with invader traits.</title>
        <authorList>
            <person name="Reatini B."/>
            <person name="Cang F.A."/>
            <person name="Jiang Q."/>
            <person name="Mckibben M.T.W."/>
            <person name="Barker M.S."/>
            <person name="Rieseberg L.H."/>
            <person name="Dlugosch K.M."/>
        </authorList>
    </citation>
    <scope>NUCLEOTIDE SEQUENCE</scope>
    <source>
        <strain evidence="2">CAN-66</strain>
        <tissue evidence="2">Leaf</tissue>
    </source>
</reference>
<comment type="caution">
    <text evidence="2">The sequence shown here is derived from an EMBL/GenBank/DDBJ whole genome shotgun (WGS) entry which is preliminary data.</text>
</comment>
<evidence type="ECO:0000313" key="3">
    <source>
        <dbReference type="Proteomes" id="UP001172457"/>
    </source>
</evidence>